<organism evidence="1 2">
    <name type="scientific">Loigolactobacillus bifermentans DSM 20003</name>
    <dbReference type="NCBI Taxonomy" id="1423726"/>
    <lineage>
        <taxon>Bacteria</taxon>
        <taxon>Bacillati</taxon>
        <taxon>Bacillota</taxon>
        <taxon>Bacilli</taxon>
        <taxon>Lactobacillales</taxon>
        <taxon>Lactobacillaceae</taxon>
        <taxon>Loigolactobacillus</taxon>
    </lineage>
</organism>
<accession>A0A0R1GRX7</accession>
<dbReference type="STRING" id="1423726.FC07_GL000342"/>
<dbReference type="GO" id="GO:0003677">
    <property type="term" value="F:DNA binding"/>
    <property type="evidence" value="ECO:0007669"/>
    <property type="project" value="InterPro"/>
</dbReference>
<dbReference type="PATRIC" id="fig|1423726.3.peg.359"/>
<evidence type="ECO:0000313" key="1">
    <source>
        <dbReference type="EMBL" id="KRK34593.1"/>
    </source>
</evidence>
<evidence type="ECO:0000313" key="2">
    <source>
        <dbReference type="Proteomes" id="UP000051461"/>
    </source>
</evidence>
<dbReference type="EMBL" id="AZDA01000090">
    <property type="protein sequence ID" value="KRK34593.1"/>
    <property type="molecule type" value="Genomic_DNA"/>
</dbReference>
<dbReference type="Proteomes" id="UP000051461">
    <property type="component" value="Unassembled WGS sequence"/>
</dbReference>
<dbReference type="Gene3D" id="3.40.30.10">
    <property type="entry name" value="Glutaredoxin"/>
    <property type="match status" value="1"/>
</dbReference>
<dbReference type="AlphaFoldDB" id="A0A0R1GRX7"/>
<dbReference type="InterPro" id="IPR010712">
    <property type="entry name" value="Arsenical-R_ArsD"/>
</dbReference>
<evidence type="ECO:0008006" key="3">
    <source>
        <dbReference type="Google" id="ProtNLM"/>
    </source>
</evidence>
<keyword evidence="2" id="KW-1185">Reference proteome</keyword>
<reference evidence="1 2" key="1">
    <citation type="journal article" date="2015" name="Genome Announc.">
        <title>Expanding the biotechnology potential of lactobacilli through comparative genomics of 213 strains and associated genera.</title>
        <authorList>
            <person name="Sun Z."/>
            <person name="Harris H.M."/>
            <person name="McCann A."/>
            <person name="Guo C."/>
            <person name="Argimon S."/>
            <person name="Zhang W."/>
            <person name="Yang X."/>
            <person name="Jeffery I.B."/>
            <person name="Cooney J.C."/>
            <person name="Kagawa T.F."/>
            <person name="Liu W."/>
            <person name="Song Y."/>
            <person name="Salvetti E."/>
            <person name="Wrobel A."/>
            <person name="Rasinkangas P."/>
            <person name="Parkhill J."/>
            <person name="Rea M.C."/>
            <person name="O'Sullivan O."/>
            <person name="Ritari J."/>
            <person name="Douillard F.P."/>
            <person name="Paul Ross R."/>
            <person name="Yang R."/>
            <person name="Briner A.E."/>
            <person name="Felis G.E."/>
            <person name="de Vos W.M."/>
            <person name="Barrangou R."/>
            <person name="Klaenhammer T.R."/>
            <person name="Caufield P.W."/>
            <person name="Cui Y."/>
            <person name="Zhang H."/>
            <person name="O'Toole P.W."/>
        </authorList>
    </citation>
    <scope>NUCLEOTIDE SEQUENCE [LARGE SCALE GENOMIC DNA]</scope>
    <source>
        <strain evidence="1 2">DSM 20003</strain>
    </source>
</reference>
<dbReference type="Pfam" id="PF06953">
    <property type="entry name" value="ArsD"/>
    <property type="match status" value="1"/>
</dbReference>
<dbReference type="GO" id="GO:0046685">
    <property type="term" value="P:response to arsenic-containing substance"/>
    <property type="evidence" value="ECO:0007669"/>
    <property type="project" value="InterPro"/>
</dbReference>
<name>A0A0R1GRX7_9LACO</name>
<protein>
    <recommendedName>
        <fullName evidence="3">Arsenical resistance operon trans-acting repressor ArsD</fullName>
    </recommendedName>
</protein>
<proteinExistence type="predicted"/>
<sequence>MLVKAAFHALKEVDDVEAVRHQIDPEAFNGNETVVKALAGDEENLPITLLDGKVVKMGAYPSLDEISDYTGLGFVDEEAGQGGCCGGSGCCC</sequence>
<dbReference type="GO" id="GO:0045892">
    <property type="term" value="P:negative regulation of DNA-templated transcription"/>
    <property type="evidence" value="ECO:0007669"/>
    <property type="project" value="InterPro"/>
</dbReference>
<comment type="caution">
    <text evidence="1">The sequence shown here is derived from an EMBL/GenBank/DDBJ whole genome shotgun (WGS) entry which is preliminary data.</text>
</comment>
<gene>
    <name evidence="1" type="ORF">FC07_GL000342</name>
</gene>